<evidence type="ECO:0000256" key="1">
    <source>
        <dbReference type="ARBA" id="ARBA00022679"/>
    </source>
</evidence>
<dbReference type="InterPro" id="IPR036940">
    <property type="entry name" value="PI3/4_kinase_cat_sf"/>
</dbReference>
<dbReference type="PANTHER" id="PTHR10048">
    <property type="entry name" value="PHOSPHATIDYLINOSITOL KINASE"/>
    <property type="match status" value="1"/>
</dbReference>
<keyword evidence="2" id="KW-0418">Kinase</keyword>
<dbReference type="AlphaFoldDB" id="A0A482XJM8"/>
<evidence type="ECO:0000313" key="4">
    <source>
        <dbReference type="EMBL" id="RZF45982.1"/>
    </source>
</evidence>
<dbReference type="Proteomes" id="UP000291343">
    <property type="component" value="Unassembled WGS sequence"/>
</dbReference>
<dbReference type="GO" id="GO:0004430">
    <property type="term" value="F:1-phosphatidylinositol 4-kinase activity"/>
    <property type="evidence" value="ECO:0007669"/>
    <property type="project" value="TreeGrafter"/>
</dbReference>
<accession>A0A482XJM8</accession>
<dbReference type="InParanoid" id="A0A482XJM8"/>
<evidence type="ECO:0000259" key="3">
    <source>
        <dbReference type="PROSITE" id="PS50290"/>
    </source>
</evidence>
<organism evidence="4 5">
    <name type="scientific">Laodelphax striatellus</name>
    <name type="common">Small brown planthopper</name>
    <name type="synonym">Delphax striatella</name>
    <dbReference type="NCBI Taxonomy" id="195883"/>
    <lineage>
        <taxon>Eukaryota</taxon>
        <taxon>Metazoa</taxon>
        <taxon>Ecdysozoa</taxon>
        <taxon>Arthropoda</taxon>
        <taxon>Hexapoda</taxon>
        <taxon>Insecta</taxon>
        <taxon>Pterygota</taxon>
        <taxon>Neoptera</taxon>
        <taxon>Paraneoptera</taxon>
        <taxon>Hemiptera</taxon>
        <taxon>Auchenorrhyncha</taxon>
        <taxon>Fulgoroidea</taxon>
        <taxon>Delphacidae</taxon>
        <taxon>Criomorphinae</taxon>
        <taxon>Laodelphax</taxon>
    </lineage>
</organism>
<dbReference type="InterPro" id="IPR015433">
    <property type="entry name" value="PI3/4_kinase"/>
</dbReference>
<dbReference type="InterPro" id="IPR000403">
    <property type="entry name" value="PI3/4_kinase_cat_dom"/>
</dbReference>
<comment type="caution">
    <text evidence="4">The sequence shown here is derived from an EMBL/GenBank/DDBJ whole genome shotgun (WGS) entry which is preliminary data.</text>
</comment>
<dbReference type="Gene3D" id="1.10.1070.11">
    <property type="entry name" value="Phosphatidylinositol 3-/4-kinase, catalytic domain"/>
    <property type="match status" value="1"/>
</dbReference>
<dbReference type="STRING" id="195883.A0A482XJM8"/>
<evidence type="ECO:0000256" key="2">
    <source>
        <dbReference type="ARBA" id="ARBA00022777"/>
    </source>
</evidence>
<dbReference type="SUPFAM" id="SSF56112">
    <property type="entry name" value="Protein kinase-like (PK-like)"/>
    <property type="match status" value="1"/>
</dbReference>
<proteinExistence type="predicted"/>
<dbReference type="GO" id="GO:0016020">
    <property type="term" value="C:membrane"/>
    <property type="evidence" value="ECO:0007669"/>
    <property type="project" value="TreeGrafter"/>
</dbReference>
<dbReference type="PANTHER" id="PTHR10048:SF22">
    <property type="entry name" value="PHOSPHATIDYLINOSITOL 4-KINASE BETA"/>
    <property type="match status" value="1"/>
</dbReference>
<dbReference type="EMBL" id="QKKF02007447">
    <property type="protein sequence ID" value="RZF45982.1"/>
    <property type="molecule type" value="Genomic_DNA"/>
</dbReference>
<name>A0A482XJM8_LAOST</name>
<feature type="non-terminal residue" evidence="4">
    <location>
        <position position="72"/>
    </location>
</feature>
<dbReference type="GO" id="GO:0046854">
    <property type="term" value="P:phosphatidylinositol phosphate biosynthetic process"/>
    <property type="evidence" value="ECO:0007669"/>
    <property type="project" value="InterPro"/>
</dbReference>
<dbReference type="InterPro" id="IPR011009">
    <property type="entry name" value="Kinase-like_dom_sf"/>
</dbReference>
<reference evidence="4 5" key="1">
    <citation type="journal article" date="2017" name="Gigascience">
        <title>Genome sequence of the small brown planthopper, Laodelphax striatellus.</title>
        <authorList>
            <person name="Zhu J."/>
            <person name="Jiang F."/>
            <person name="Wang X."/>
            <person name="Yang P."/>
            <person name="Bao Y."/>
            <person name="Zhao W."/>
            <person name="Wang W."/>
            <person name="Lu H."/>
            <person name="Wang Q."/>
            <person name="Cui N."/>
            <person name="Li J."/>
            <person name="Chen X."/>
            <person name="Luo L."/>
            <person name="Yu J."/>
            <person name="Kang L."/>
            <person name="Cui F."/>
        </authorList>
    </citation>
    <scope>NUCLEOTIDE SEQUENCE [LARGE SCALE GENOMIC DNA]</scope>
    <source>
        <strain evidence="4">Lst14</strain>
    </source>
</reference>
<evidence type="ECO:0000313" key="5">
    <source>
        <dbReference type="Proteomes" id="UP000291343"/>
    </source>
</evidence>
<sequence>ILVLSCDSGLIEPIVNTVSLHQIKKHCQLSLGEYFNKEYGPTNSEEYLTAQKNFVESCAAYCLISYLVQVKD</sequence>
<dbReference type="GO" id="GO:0005737">
    <property type="term" value="C:cytoplasm"/>
    <property type="evidence" value="ECO:0007669"/>
    <property type="project" value="TreeGrafter"/>
</dbReference>
<dbReference type="GO" id="GO:0048015">
    <property type="term" value="P:phosphatidylinositol-mediated signaling"/>
    <property type="evidence" value="ECO:0007669"/>
    <property type="project" value="TreeGrafter"/>
</dbReference>
<dbReference type="PROSITE" id="PS50290">
    <property type="entry name" value="PI3_4_KINASE_3"/>
    <property type="match status" value="1"/>
</dbReference>
<feature type="non-terminal residue" evidence="4">
    <location>
        <position position="1"/>
    </location>
</feature>
<keyword evidence="1" id="KW-0808">Transferase</keyword>
<keyword evidence="5" id="KW-1185">Reference proteome</keyword>
<dbReference type="OrthoDB" id="10264149at2759"/>
<feature type="domain" description="PI3K/PI4K catalytic" evidence="3">
    <location>
        <begin position="1"/>
        <end position="72"/>
    </location>
</feature>
<protein>
    <recommendedName>
        <fullName evidence="3">PI3K/PI4K catalytic domain-containing protein</fullName>
    </recommendedName>
</protein>
<gene>
    <name evidence="4" type="ORF">LSTR_LSTR016290</name>
</gene>